<protein>
    <submittedName>
        <fullName evidence="2">Uncharacterized protein</fullName>
    </submittedName>
</protein>
<reference evidence="4" key="1">
    <citation type="submission" date="2016-10" db="EMBL/GenBank/DDBJ databases">
        <authorList>
            <person name="Wibberg D."/>
        </authorList>
    </citation>
    <scope>NUCLEOTIDE SEQUENCE [LARGE SCALE GENOMIC DNA]</scope>
</reference>
<evidence type="ECO:0000313" key="4">
    <source>
        <dbReference type="Proteomes" id="UP000183063"/>
    </source>
</evidence>
<name>A0A1H8SF40_9HYPH</name>
<evidence type="ECO:0000313" key="2">
    <source>
        <dbReference type="EMBL" id="SEI12453.1"/>
    </source>
</evidence>
<evidence type="ECO:0000256" key="1">
    <source>
        <dbReference type="SAM" id="MobiDB-lite"/>
    </source>
</evidence>
<keyword evidence="5" id="KW-1185">Reference proteome</keyword>
<reference evidence="2" key="3">
    <citation type="submission" date="2016-10" db="EMBL/GenBank/DDBJ databases">
        <authorList>
            <person name="de Groot N.N."/>
        </authorList>
    </citation>
    <scope>NUCLEOTIDE SEQUENCE [LARGE SCALE GENOMIC DNA]</scope>
    <source>
        <strain evidence="2">CCBAU85039</strain>
    </source>
</reference>
<dbReference type="RefSeq" id="WP_143147519.1">
    <property type="nucleotide sequence ID" value="NZ_FNXB01000032.1"/>
</dbReference>
<dbReference type="Proteomes" id="UP000198939">
    <property type="component" value="Unassembled WGS sequence"/>
</dbReference>
<accession>A0A1H8SF40</accession>
<evidence type="ECO:0000313" key="5">
    <source>
        <dbReference type="Proteomes" id="UP000198939"/>
    </source>
</evidence>
<evidence type="ECO:0000313" key="3">
    <source>
        <dbReference type="EMBL" id="SEO77195.1"/>
    </source>
</evidence>
<gene>
    <name evidence="2" type="ORF">RTCCBAU85039_4818</name>
    <name evidence="3" type="ORF">SAMN05216228_102481</name>
</gene>
<dbReference type="AlphaFoldDB" id="A0A1H8SF40"/>
<dbReference type="EMBL" id="FNXB01000032">
    <property type="protein sequence ID" value="SEI12453.1"/>
    <property type="molecule type" value="Genomic_DNA"/>
</dbReference>
<dbReference type="STRING" id="501024.RTCCBAU85039_4818"/>
<dbReference type="EMBL" id="FOCV01000024">
    <property type="protein sequence ID" value="SEO77195.1"/>
    <property type="molecule type" value="Genomic_DNA"/>
</dbReference>
<feature type="region of interest" description="Disordered" evidence="1">
    <location>
        <begin position="50"/>
        <end position="86"/>
    </location>
</feature>
<sequence>MRTQQRRFVVEVKSSRRRSTVAPKSIWGDTDFKALVREAKAETEHLFVSPKNDVAVPSDSAEIGQDKQPEFSVTNDHGTDQPKPPQVLSLDAVFETQRKVDDAASRSGASAENAGPTRRVARVTKRQRTVKRDLRALSTADASLNEARDLVEEVDPDVLAVLDAENRRLKGILRQRLVEQNKKLRTMLERFDLRASQ</sequence>
<reference evidence="3 5" key="2">
    <citation type="submission" date="2016-10" db="EMBL/GenBank/DDBJ databases">
        <authorList>
            <person name="Varghese N."/>
            <person name="Submissions S."/>
        </authorList>
    </citation>
    <scope>NUCLEOTIDE SEQUENCE [LARGE SCALE GENOMIC DNA]</scope>
    <source>
        <strain evidence="3 5">CGMCC 1.7071</strain>
    </source>
</reference>
<dbReference type="OrthoDB" id="8454019at2"/>
<proteinExistence type="predicted"/>
<dbReference type="Proteomes" id="UP000183063">
    <property type="component" value="Unassembled WGS sequence"/>
</dbReference>
<organism evidence="2 4">
    <name type="scientific">Rhizobium tibeticum</name>
    <dbReference type="NCBI Taxonomy" id="501024"/>
    <lineage>
        <taxon>Bacteria</taxon>
        <taxon>Pseudomonadati</taxon>
        <taxon>Pseudomonadota</taxon>
        <taxon>Alphaproteobacteria</taxon>
        <taxon>Hyphomicrobiales</taxon>
        <taxon>Rhizobiaceae</taxon>
        <taxon>Rhizobium/Agrobacterium group</taxon>
        <taxon>Rhizobium</taxon>
    </lineage>
</organism>
<feature type="region of interest" description="Disordered" evidence="1">
    <location>
        <begin position="99"/>
        <end position="127"/>
    </location>
</feature>